<accession>A0AAC9LDA2</accession>
<name>A0AAC9LDA2_9PSEU</name>
<evidence type="ECO:0000256" key="1">
    <source>
        <dbReference type="SAM" id="MobiDB-lite"/>
    </source>
</evidence>
<reference evidence="3" key="1">
    <citation type="submission" date="2016-06" db="EMBL/GenBank/DDBJ databases">
        <title>Complete genome sequence of Actinoalloteichus fjordicus DSM 46855 (=ADI127-17), type strain of the new species Actinoalloteichus fjordicus.</title>
        <authorList>
            <person name="Ruckert C."/>
            <person name="Nouioui I."/>
            <person name="Willmese J."/>
            <person name="van Wezel G."/>
            <person name="Klenk H.-P."/>
            <person name="Kalinowski J."/>
            <person name="Zotchev S.B."/>
        </authorList>
    </citation>
    <scope>NUCLEOTIDE SEQUENCE [LARGE SCALE GENOMIC DNA]</scope>
    <source>
        <strain evidence="3">ADI127-7</strain>
    </source>
</reference>
<protein>
    <submittedName>
        <fullName evidence="2">Uncharacterized protein</fullName>
    </submittedName>
</protein>
<dbReference type="Proteomes" id="UP000185511">
    <property type="component" value="Chromosome"/>
</dbReference>
<feature type="compositionally biased region" description="Polar residues" evidence="1">
    <location>
        <begin position="59"/>
        <end position="70"/>
    </location>
</feature>
<sequence>MSERPMPERTRNVSMSEGEDGVQTGGEGEGSGDRDDDGDDKDDETRVGGHAADHDERTSPQVVSTVMSFL</sequence>
<feature type="compositionally biased region" description="Basic and acidic residues" evidence="1">
    <location>
        <begin position="1"/>
        <end position="11"/>
    </location>
</feature>
<feature type="compositionally biased region" description="Basic and acidic residues" evidence="1">
    <location>
        <begin position="43"/>
        <end position="58"/>
    </location>
</feature>
<keyword evidence="3" id="KW-1185">Reference proteome</keyword>
<evidence type="ECO:0000313" key="3">
    <source>
        <dbReference type="Proteomes" id="UP000185511"/>
    </source>
</evidence>
<gene>
    <name evidence="2" type="ORF">UA74_18525</name>
</gene>
<organism evidence="2 3">
    <name type="scientific">Actinoalloteichus fjordicus</name>
    <dbReference type="NCBI Taxonomy" id="1612552"/>
    <lineage>
        <taxon>Bacteria</taxon>
        <taxon>Bacillati</taxon>
        <taxon>Actinomycetota</taxon>
        <taxon>Actinomycetes</taxon>
        <taxon>Pseudonocardiales</taxon>
        <taxon>Pseudonocardiaceae</taxon>
        <taxon>Actinoalloteichus</taxon>
    </lineage>
</organism>
<dbReference type="AlphaFoldDB" id="A0AAC9LDA2"/>
<feature type="region of interest" description="Disordered" evidence="1">
    <location>
        <begin position="1"/>
        <end position="70"/>
    </location>
</feature>
<dbReference type="EMBL" id="CP016076">
    <property type="protein sequence ID" value="APU15733.1"/>
    <property type="molecule type" value="Genomic_DNA"/>
</dbReference>
<dbReference type="KEGG" id="acad:UA74_18525"/>
<evidence type="ECO:0000313" key="2">
    <source>
        <dbReference type="EMBL" id="APU15733.1"/>
    </source>
</evidence>
<proteinExistence type="predicted"/>